<dbReference type="PROSITE" id="PS50105">
    <property type="entry name" value="SAM_DOMAIN"/>
    <property type="match status" value="2"/>
</dbReference>
<dbReference type="GO" id="GO:0048678">
    <property type="term" value="P:response to axon injury"/>
    <property type="evidence" value="ECO:0007669"/>
    <property type="project" value="InterPro"/>
</dbReference>
<dbReference type="GO" id="GO:0003953">
    <property type="term" value="F:NAD+ nucleosidase activity"/>
    <property type="evidence" value="ECO:0007669"/>
    <property type="project" value="InterPro"/>
</dbReference>
<dbReference type="SUPFAM" id="SSF52200">
    <property type="entry name" value="Toll/Interleukin receptor TIR domain"/>
    <property type="match status" value="1"/>
</dbReference>
<dbReference type="SUPFAM" id="SSF48371">
    <property type="entry name" value="ARM repeat"/>
    <property type="match status" value="1"/>
</dbReference>
<dbReference type="InterPro" id="IPR035897">
    <property type="entry name" value="Toll_tir_struct_dom_sf"/>
</dbReference>
<comment type="catalytic activity">
    <reaction evidence="10">
        <text>NAD(+) + H2O = ADP-D-ribose + nicotinamide + H(+)</text>
        <dbReference type="Rhea" id="RHEA:16301"/>
        <dbReference type="ChEBI" id="CHEBI:15377"/>
        <dbReference type="ChEBI" id="CHEBI:15378"/>
        <dbReference type="ChEBI" id="CHEBI:17154"/>
        <dbReference type="ChEBI" id="CHEBI:57540"/>
        <dbReference type="ChEBI" id="CHEBI:57967"/>
        <dbReference type="EC" id="3.2.2.6"/>
    </reaction>
    <physiologicalReaction direction="left-to-right" evidence="10">
        <dbReference type="Rhea" id="RHEA:16302"/>
    </physiologicalReaction>
</comment>
<dbReference type="SMART" id="SM00454">
    <property type="entry name" value="SAM"/>
    <property type="match status" value="2"/>
</dbReference>
<keyword evidence="15" id="KW-1185">Reference proteome</keyword>
<feature type="region of interest" description="Disordered" evidence="11">
    <location>
        <begin position="634"/>
        <end position="660"/>
    </location>
</feature>
<dbReference type="KEGG" id="vde:111253252"/>
<feature type="compositionally biased region" description="Polar residues" evidence="11">
    <location>
        <begin position="96"/>
        <end position="114"/>
    </location>
</feature>
<evidence type="ECO:0000313" key="15">
    <source>
        <dbReference type="Proteomes" id="UP000594260"/>
    </source>
</evidence>
<sequence>MELLCFGNQSASRVLRAVLELLNIASDDWLRARNEVRRCRDAGAKTNRLPNKAQMQVGRRRGRNLSCTCDRHSAGECFLSSAEIRLFGCPREMQRRSTSSTPGGVHQPQQQSSHMHGGVCSNDDLLANLHLSEVINAQGQSQDHQHGTASPQGRHHRQPCPSLSQKQQRAVANQQQQPQQHNFPQTTTGAGPAEPRSSPRGVIGEPLRSDTQPGSEPCGAMNESSGQLHREYQQEQVSVKYGELVLLGYNGSLPDGAEKGRRRSKYVLSRRSESNGVRAARHVSAADPAASAAVLDALQHSIAYTLSRHQAVVVLYERDPTTDMFQIGRSKESQIDFVVMDTPPPQRTIIDDAQQTAQQQQLEQHINRRHQTQQQQPQRNGDFRSGISRYACRLLVERQARKCVQRNRKVQKNVVDKQSSQGILQEDNFEQNERRLHSDNEKCSSREYSSGEDDENVDEWVVRVFAAGFDSSSNIFLGENASAWQGSGGAIDGLTTNGVLLMQPMGEFGELPAAVDGSSSVAGAAGIWREVSVAGGVYGLRESRAARRAGPRIAGEKNVLYDGALIDLCGATLLFRSARGLRNSPTRAELLEQTRESRQRSEMSKKSLAVKTAHATAAAGNGIAGHAAVGENDETSNTALPAFNTPNAAESGSPTPATIGKPIAVLRSGANPTGGGPQQVPFAQVTSSSSLANAGNNGSNYVRSISVSSATGGPDRPNSALKMIPLSARRGFSIESLSGHEHQASDEDGAFSFSTPMGIVKSGEKATEEYKHEHRKISTSNIRKIMKDGVIQETHETTNQQVKKLQAGDLHYHEARHTQQVRDKLEGDGYSAERVAGKRQDRKVLTCGEQSKESNMDAKALSTRLVTAEGTIDEIAMAKQRETRHFNKGHLQEQYNDGQIAASRTVANAATGVLSKVSVSHRQPVEGGTLSPLVTSPDGGQCLTLQSKFNCNYSIHDDGPPSLLSTNKYAGITRQVQDEFRQLESQPADASLAIVIASLHEHIRVFIERLKDSCNVEESIEILQAMVVIVKSAWSVPTYCHELGFEVCNVLRETSGLAHLVKLCDEHINKNSHDRHLQDKLTFEAASLIEQSLSTENRAYIVANGIDKVVRVAIQYASSASADKKTRVGTGILCHLFKHSESTCSYLLENKALELIIQNCKTTDVRTLRNCATAFANLAIYGGAECQKIMVDQRRSVPIWLFPLAFHKDYYVTYWACLAVSVLAANHEIEAVVRQSDTLDLVEMFCNTRDPEAFARSNLAHVYGQSKDWLQRFVPVLSSRLKQACSLAAFHFAMEASIKRQQGNTGIFSEIGAVDALKRVASSPNDLASKFAARALRIIGEKLPQALSQQVPLWRELDVQQWVKQIGFGDRAQAFLDAKVDGDLLLQIDETMLENDIGINKQLLRKRFLRELRKLKQMADYSSVDSSNVAQVLSNIDAEFTQYTYGFLRSGVDKSALSRLTEEQLQKECGIDNSVHRKKILSYLAKVYPCPSEVESSEDSKKCIDAFISYRRSTGSQLASLLKVHLQLKGFTVFIDVERLEAGKFDNNLLNSIRQARSFILVLTTGALERCKNDIDRKDWVHREIVEAIEADCNIIPITDNFGWPDVNDLPEDIRPILYYNAINWIHDYQDACVDKIERFIRGDRQANEKAGTATPDSLSGKGWAYGTRSGSLDLDRAQMTAQHQTILSEEQPTMTTDQIPAQGQQQFTVEMPQSPPLTD</sequence>
<dbReference type="SUPFAM" id="SSF47769">
    <property type="entry name" value="SAM/Pointed domain"/>
    <property type="match status" value="2"/>
</dbReference>
<dbReference type="GO" id="GO:0005737">
    <property type="term" value="C:cytoplasm"/>
    <property type="evidence" value="ECO:0007669"/>
    <property type="project" value="UniProtKB-SubCell"/>
</dbReference>
<dbReference type="PROSITE" id="PS50104">
    <property type="entry name" value="TIR"/>
    <property type="match status" value="1"/>
</dbReference>
<evidence type="ECO:0000256" key="7">
    <source>
        <dbReference type="ARBA" id="ARBA00022801"/>
    </source>
</evidence>
<dbReference type="FunFam" id="1.10.150.50:FF:000043">
    <property type="entry name" value="Sterile alpha and TIR motif-containing 1"/>
    <property type="match status" value="1"/>
</dbReference>
<dbReference type="InterPro" id="IPR013761">
    <property type="entry name" value="SAM/pointed_sf"/>
</dbReference>
<dbReference type="GeneID" id="111253252"/>
<dbReference type="InterPro" id="IPR000157">
    <property type="entry name" value="TIR_dom"/>
</dbReference>
<feature type="domain" description="SAM" evidence="13">
    <location>
        <begin position="1354"/>
        <end position="1418"/>
    </location>
</feature>
<dbReference type="Proteomes" id="UP000594260">
    <property type="component" value="Unplaced"/>
</dbReference>
<name>A0A7M7KMP3_VARDE</name>
<feature type="compositionally biased region" description="Basic and acidic residues" evidence="11">
    <location>
        <begin position="589"/>
        <end position="605"/>
    </location>
</feature>
<feature type="domain" description="SAM" evidence="13">
    <location>
        <begin position="1424"/>
        <end position="1490"/>
    </location>
</feature>
<dbReference type="Gene3D" id="1.10.150.50">
    <property type="entry name" value="Transcription Factor, Ets-1"/>
    <property type="match status" value="2"/>
</dbReference>
<keyword evidence="4" id="KW-0963">Cytoplasm</keyword>
<evidence type="ECO:0000256" key="4">
    <source>
        <dbReference type="ARBA" id="ARBA00022490"/>
    </source>
</evidence>
<feature type="region of interest" description="Disordered" evidence="11">
    <location>
        <begin position="138"/>
        <end position="234"/>
    </location>
</feature>
<dbReference type="GO" id="GO:0044297">
    <property type="term" value="C:cell body"/>
    <property type="evidence" value="ECO:0007669"/>
    <property type="project" value="UniProtKB-ARBA"/>
</dbReference>
<dbReference type="InterPro" id="IPR039184">
    <property type="entry name" value="SARM1"/>
</dbReference>
<dbReference type="EC" id="3.2.2.6" evidence="3"/>
<feature type="region of interest" description="Disordered" evidence="11">
    <location>
        <begin position="250"/>
        <end position="275"/>
    </location>
</feature>
<feature type="compositionally biased region" description="Polar residues" evidence="11">
    <location>
        <begin position="1680"/>
        <end position="1709"/>
    </location>
</feature>
<dbReference type="InterPro" id="IPR001660">
    <property type="entry name" value="SAM"/>
</dbReference>
<dbReference type="GO" id="GO:0007165">
    <property type="term" value="P:signal transduction"/>
    <property type="evidence" value="ECO:0007669"/>
    <property type="project" value="InterPro"/>
</dbReference>
<dbReference type="PANTHER" id="PTHR22998:SF1">
    <property type="entry name" value="NAD(+) HYDROLASE SARM1"/>
    <property type="match status" value="1"/>
</dbReference>
<comment type="subcellular location">
    <subcellularLocation>
        <location evidence="1">Cytoplasm</location>
    </subcellularLocation>
</comment>
<evidence type="ECO:0000256" key="6">
    <source>
        <dbReference type="ARBA" id="ARBA00022737"/>
    </source>
</evidence>
<evidence type="ECO:0000256" key="2">
    <source>
        <dbReference type="ARBA" id="ARBA00008291"/>
    </source>
</evidence>
<feature type="region of interest" description="Disordered" evidence="11">
    <location>
        <begin position="1679"/>
        <end position="1720"/>
    </location>
</feature>
<evidence type="ECO:0000256" key="9">
    <source>
        <dbReference type="ARBA" id="ARBA00023027"/>
    </source>
</evidence>
<feature type="region of interest" description="Disordered" evidence="11">
    <location>
        <begin position="93"/>
        <end position="121"/>
    </location>
</feature>
<feature type="compositionally biased region" description="Polar residues" evidence="11">
    <location>
        <begin position="138"/>
        <end position="151"/>
    </location>
</feature>
<comment type="similarity">
    <text evidence="2">Belongs to the SARM1 family.</text>
</comment>
<dbReference type="GO" id="GO:0030425">
    <property type="term" value="C:dendrite"/>
    <property type="evidence" value="ECO:0007669"/>
    <property type="project" value="TreeGrafter"/>
</dbReference>
<protein>
    <recommendedName>
        <fullName evidence="3">ADP-ribosyl cyclase/cyclic ADP-ribose hydrolase</fullName>
        <ecNumber evidence="3">3.2.2.6</ecNumber>
    </recommendedName>
</protein>
<evidence type="ECO:0000313" key="14">
    <source>
        <dbReference type="EnsemblMetazoa" id="XP_022668127"/>
    </source>
</evidence>
<evidence type="ECO:0000259" key="13">
    <source>
        <dbReference type="PROSITE" id="PS50105"/>
    </source>
</evidence>
<accession>A0A7M7KMP3</accession>
<feature type="region of interest" description="Disordered" evidence="11">
    <location>
        <begin position="414"/>
        <end position="452"/>
    </location>
</feature>
<dbReference type="InterPro" id="IPR016024">
    <property type="entry name" value="ARM-type_fold"/>
</dbReference>
<organism evidence="14 15">
    <name type="scientific">Varroa destructor</name>
    <name type="common">Honeybee mite</name>
    <dbReference type="NCBI Taxonomy" id="109461"/>
    <lineage>
        <taxon>Eukaryota</taxon>
        <taxon>Metazoa</taxon>
        <taxon>Ecdysozoa</taxon>
        <taxon>Arthropoda</taxon>
        <taxon>Chelicerata</taxon>
        <taxon>Arachnida</taxon>
        <taxon>Acari</taxon>
        <taxon>Parasitiformes</taxon>
        <taxon>Mesostigmata</taxon>
        <taxon>Gamasina</taxon>
        <taxon>Dermanyssoidea</taxon>
        <taxon>Varroidae</taxon>
        <taxon>Varroa</taxon>
    </lineage>
</organism>
<feature type="compositionally biased region" description="Basic and acidic residues" evidence="11">
    <location>
        <begin position="431"/>
        <end position="445"/>
    </location>
</feature>
<dbReference type="SMART" id="SM00255">
    <property type="entry name" value="TIR"/>
    <property type="match status" value="1"/>
</dbReference>
<evidence type="ECO:0000259" key="12">
    <source>
        <dbReference type="PROSITE" id="PS50104"/>
    </source>
</evidence>
<dbReference type="InterPro" id="IPR011989">
    <property type="entry name" value="ARM-like"/>
</dbReference>
<keyword evidence="7" id="KW-0378">Hydrolase</keyword>
<feature type="domain" description="TIR" evidence="12">
    <location>
        <begin position="1502"/>
        <end position="1645"/>
    </location>
</feature>
<dbReference type="Gene3D" id="1.25.10.10">
    <property type="entry name" value="Leucine-rich Repeat Variant"/>
    <property type="match status" value="1"/>
</dbReference>
<dbReference type="InterPro" id="IPR048334">
    <property type="entry name" value="Pellino_FHA"/>
</dbReference>
<evidence type="ECO:0000256" key="5">
    <source>
        <dbReference type="ARBA" id="ARBA00022588"/>
    </source>
</evidence>
<dbReference type="CDD" id="cd09501">
    <property type="entry name" value="SAM_SARM1-like_repeat1"/>
    <property type="match status" value="1"/>
</dbReference>
<feature type="compositionally biased region" description="Low complexity" evidence="11">
    <location>
        <begin position="165"/>
        <end position="185"/>
    </location>
</feature>
<dbReference type="FunCoup" id="A0A7M7KMP3">
    <property type="interactions" value="25"/>
</dbReference>
<dbReference type="Gene3D" id="3.40.50.10140">
    <property type="entry name" value="Toll/interleukin-1 receptor homology (TIR) domain"/>
    <property type="match status" value="1"/>
</dbReference>
<reference evidence="14" key="1">
    <citation type="submission" date="2021-01" db="UniProtKB">
        <authorList>
            <consortium name="EnsemblMetazoa"/>
        </authorList>
    </citation>
    <scope>IDENTIFICATION</scope>
</reference>
<dbReference type="GO" id="GO:0035591">
    <property type="term" value="F:signaling adaptor activity"/>
    <property type="evidence" value="ECO:0007669"/>
    <property type="project" value="InterPro"/>
</dbReference>
<dbReference type="GO" id="GO:0034128">
    <property type="term" value="P:negative regulation of MyD88-independent toll-like receptor signaling pathway"/>
    <property type="evidence" value="ECO:0007669"/>
    <property type="project" value="InterPro"/>
</dbReference>
<keyword evidence="5" id="KW-0399">Innate immunity</keyword>
<dbReference type="GO" id="GO:0061809">
    <property type="term" value="F:NAD+ nucleosidase activity, cyclic ADP-ribose generating"/>
    <property type="evidence" value="ECO:0007669"/>
    <property type="project" value="UniProtKB-EC"/>
</dbReference>
<evidence type="ECO:0000256" key="3">
    <source>
        <dbReference type="ARBA" id="ARBA00011982"/>
    </source>
</evidence>
<feature type="compositionally biased region" description="Polar residues" evidence="11">
    <location>
        <begin position="635"/>
        <end position="656"/>
    </location>
</feature>
<evidence type="ECO:0000256" key="1">
    <source>
        <dbReference type="ARBA" id="ARBA00004496"/>
    </source>
</evidence>
<evidence type="ECO:0000256" key="10">
    <source>
        <dbReference type="ARBA" id="ARBA00047304"/>
    </source>
</evidence>
<evidence type="ECO:0000256" key="11">
    <source>
        <dbReference type="SAM" id="MobiDB-lite"/>
    </source>
</evidence>
<keyword evidence="6" id="KW-0677">Repeat</keyword>
<feature type="region of interest" description="Disordered" evidence="11">
    <location>
        <begin position="354"/>
        <end position="384"/>
    </location>
</feature>
<evidence type="ECO:0000256" key="8">
    <source>
        <dbReference type="ARBA" id="ARBA00022859"/>
    </source>
</evidence>
<dbReference type="GO" id="GO:0045087">
    <property type="term" value="P:innate immune response"/>
    <property type="evidence" value="ECO:0007669"/>
    <property type="project" value="UniProtKB-KW"/>
</dbReference>
<dbReference type="RefSeq" id="XP_022668128.1">
    <property type="nucleotide sequence ID" value="XM_022812393.1"/>
</dbReference>
<dbReference type="PANTHER" id="PTHR22998">
    <property type="entry name" value="SARM1"/>
    <property type="match status" value="1"/>
</dbReference>
<dbReference type="InParanoid" id="A0A7M7KMP3"/>
<keyword evidence="9" id="KW-0520">NAD</keyword>
<dbReference type="Pfam" id="PF13676">
    <property type="entry name" value="TIR_2"/>
    <property type="match status" value="1"/>
</dbReference>
<dbReference type="EnsemblMetazoa" id="XM_022812392">
    <property type="protein sequence ID" value="XP_022668127"/>
    <property type="gene ID" value="LOC111253252"/>
</dbReference>
<dbReference type="Pfam" id="PF04710">
    <property type="entry name" value="Pellino_FHA"/>
    <property type="match status" value="2"/>
</dbReference>
<dbReference type="Pfam" id="PF07647">
    <property type="entry name" value="SAM_2"/>
    <property type="match status" value="2"/>
</dbReference>
<dbReference type="GO" id="GO:0019677">
    <property type="term" value="P:NAD+ catabolic process"/>
    <property type="evidence" value="ECO:0007669"/>
    <property type="project" value="UniProtKB-ARBA"/>
</dbReference>
<dbReference type="OrthoDB" id="202764at2759"/>
<keyword evidence="8" id="KW-0391">Immunity</keyword>
<proteinExistence type="inferred from homology"/>
<feature type="region of interest" description="Disordered" evidence="11">
    <location>
        <begin position="586"/>
        <end position="607"/>
    </location>
</feature>
<dbReference type="EnsemblMetazoa" id="XM_022812393">
    <property type="protein sequence ID" value="XP_022668128"/>
    <property type="gene ID" value="LOC111253252"/>
</dbReference>
<dbReference type="RefSeq" id="XP_022668127.1">
    <property type="nucleotide sequence ID" value="XM_022812392.1"/>
</dbReference>